<feature type="domain" description="4-oxalocrotonate tautomerase-like" evidence="3">
    <location>
        <begin position="18"/>
        <end position="59"/>
    </location>
</feature>
<dbReference type="SUPFAM" id="SSF55331">
    <property type="entry name" value="Tautomerase/MIF"/>
    <property type="match status" value="1"/>
</dbReference>
<name>A0A6S6ZAJ5_9BURK</name>
<protein>
    <recommendedName>
        <fullName evidence="3">4-oxalocrotonate tautomerase-like domain-containing protein</fullName>
    </recommendedName>
</protein>
<keyword evidence="2" id="KW-0413">Isomerase</keyword>
<dbReference type="EMBL" id="CADIJO010000003">
    <property type="protein sequence ID" value="CAB3670585.1"/>
    <property type="molecule type" value="Genomic_DNA"/>
</dbReference>
<dbReference type="PANTHER" id="PTHR35530:SF1">
    <property type="entry name" value="2-HYDROXYMUCONATE TAUTOMERASE"/>
    <property type="match status" value="1"/>
</dbReference>
<evidence type="ECO:0000256" key="1">
    <source>
        <dbReference type="ARBA" id="ARBA00006723"/>
    </source>
</evidence>
<dbReference type="PANTHER" id="PTHR35530">
    <property type="entry name" value="TAUTOMERASE-RELATED"/>
    <property type="match status" value="1"/>
</dbReference>
<evidence type="ECO:0000313" key="4">
    <source>
        <dbReference type="EMBL" id="CAB3670585.1"/>
    </source>
</evidence>
<reference evidence="4 5" key="1">
    <citation type="submission" date="2020-04" db="EMBL/GenBank/DDBJ databases">
        <authorList>
            <person name="De Canck E."/>
        </authorList>
    </citation>
    <scope>NUCLEOTIDE SEQUENCE [LARGE SCALE GENOMIC DNA]</scope>
    <source>
        <strain evidence="4 5">LMG 3458</strain>
    </source>
</reference>
<dbReference type="Gene3D" id="3.30.429.10">
    <property type="entry name" value="Macrophage Migration Inhibitory Factor"/>
    <property type="match status" value="2"/>
</dbReference>
<dbReference type="GO" id="GO:0016853">
    <property type="term" value="F:isomerase activity"/>
    <property type="evidence" value="ECO:0007669"/>
    <property type="project" value="UniProtKB-KW"/>
</dbReference>
<comment type="similarity">
    <text evidence="1">Belongs to the 4-oxalocrotonate tautomerase family.</text>
</comment>
<dbReference type="RefSeq" id="WP_175191755.1">
    <property type="nucleotide sequence ID" value="NZ_CADIJO010000003.1"/>
</dbReference>
<sequence length="130" mass="14418">MPGINVIVSGHPNAALTRQLAEQLTQLTCDVLKKERSRTRVIVQYVPADQWFVAGRSLAEEGRNSFQLEVTITGETNTRGEKADYHKAAYELLAGLLGNVHPHSSIHVADCRPTAYGYGGVTQEWRYQHG</sequence>
<organism evidence="4 5">
    <name type="scientific">Achromobacter deleyi</name>
    <dbReference type="NCBI Taxonomy" id="1353891"/>
    <lineage>
        <taxon>Bacteria</taxon>
        <taxon>Pseudomonadati</taxon>
        <taxon>Pseudomonadota</taxon>
        <taxon>Betaproteobacteria</taxon>
        <taxon>Burkholderiales</taxon>
        <taxon>Alcaligenaceae</taxon>
        <taxon>Achromobacter</taxon>
    </lineage>
</organism>
<dbReference type="Pfam" id="PF01361">
    <property type="entry name" value="Tautomerase"/>
    <property type="match status" value="1"/>
</dbReference>
<gene>
    <name evidence="4" type="ORF">LMG3458_01069</name>
</gene>
<dbReference type="Proteomes" id="UP000494111">
    <property type="component" value="Unassembled WGS sequence"/>
</dbReference>
<proteinExistence type="inferred from homology"/>
<dbReference type="InterPro" id="IPR004370">
    <property type="entry name" value="4-OT-like_dom"/>
</dbReference>
<evidence type="ECO:0000259" key="3">
    <source>
        <dbReference type="Pfam" id="PF01361"/>
    </source>
</evidence>
<accession>A0A6S6ZAJ5</accession>
<dbReference type="AlphaFoldDB" id="A0A6S6ZAJ5"/>
<evidence type="ECO:0000256" key="2">
    <source>
        <dbReference type="ARBA" id="ARBA00023235"/>
    </source>
</evidence>
<dbReference type="InterPro" id="IPR014347">
    <property type="entry name" value="Tautomerase/MIF_sf"/>
</dbReference>
<evidence type="ECO:0000313" key="5">
    <source>
        <dbReference type="Proteomes" id="UP000494111"/>
    </source>
</evidence>